<dbReference type="Proteomes" id="UP000789366">
    <property type="component" value="Unassembled WGS sequence"/>
</dbReference>
<gene>
    <name evidence="1" type="ORF">SPELUC_LOCUS15741</name>
</gene>
<sequence>DAKIRKHYSLEKNADLTDSQINDYLYKVAVGEINESSIKLDNNSGQINPQENTILKILSIGALILVGGALFVLVIRFITKKKKR</sequence>
<protein>
    <submittedName>
        <fullName evidence="1">6874_t:CDS:1</fullName>
    </submittedName>
</protein>
<keyword evidence="2" id="KW-1185">Reference proteome</keyword>
<evidence type="ECO:0000313" key="2">
    <source>
        <dbReference type="Proteomes" id="UP000789366"/>
    </source>
</evidence>
<name>A0ACA9QZP2_9GLOM</name>
<reference evidence="1" key="1">
    <citation type="submission" date="2021-06" db="EMBL/GenBank/DDBJ databases">
        <authorList>
            <person name="Kallberg Y."/>
            <person name="Tangrot J."/>
            <person name="Rosling A."/>
        </authorList>
    </citation>
    <scope>NUCLEOTIDE SEQUENCE</scope>
    <source>
        <strain evidence="1">28 12/20/2015</strain>
    </source>
</reference>
<accession>A0ACA9QZP2</accession>
<dbReference type="EMBL" id="CAJVPW010053630">
    <property type="protein sequence ID" value="CAG8770367.1"/>
    <property type="molecule type" value="Genomic_DNA"/>
</dbReference>
<organism evidence="1 2">
    <name type="scientific">Cetraspora pellucida</name>
    <dbReference type="NCBI Taxonomy" id="1433469"/>
    <lineage>
        <taxon>Eukaryota</taxon>
        <taxon>Fungi</taxon>
        <taxon>Fungi incertae sedis</taxon>
        <taxon>Mucoromycota</taxon>
        <taxon>Glomeromycotina</taxon>
        <taxon>Glomeromycetes</taxon>
        <taxon>Diversisporales</taxon>
        <taxon>Gigasporaceae</taxon>
        <taxon>Cetraspora</taxon>
    </lineage>
</organism>
<evidence type="ECO:0000313" key="1">
    <source>
        <dbReference type="EMBL" id="CAG8770367.1"/>
    </source>
</evidence>
<proteinExistence type="predicted"/>
<feature type="non-terminal residue" evidence="1">
    <location>
        <position position="1"/>
    </location>
</feature>
<comment type="caution">
    <text evidence="1">The sequence shown here is derived from an EMBL/GenBank/DDBJ whole genome shotgun (WGS) entry which is preliminary data.</text>
</comment>